<dbReference type="Proteomes" id="UP000617951">
    <property type="component" value="Unassembled WGS sequence"/>
</dbReference>
<keyword evidence="1" id="KW-0472">Membrane</keyword>
<feature type="transmembrane region" description="Helical" evidence="1">
    <location>
        <begin position="12"/>
        <end position="31"/>
    </location>
</feature>
<protein>
    <submittedName>
        <fullName evidence="2">DUF3021 domain-containing protein</fullName>
    </submittedName>
</protein>
<gene>
    <name evidence="2" type="ORF">H8693_10295</name>
</gene>
<evidence type="ECO:0000313" key="3">
    <source>
        <dbReference type="Proteomes" id="UP000617951"/>
    </source>
</evidence>
<sequence>MKKKIWLRGLLGFPLGIAVGHVISLIISLGWGEGAFLPCAPELIHWMGSEAGAVAFQTALCGLLGAVCGGASVIWEMESWSIVKQTGIYFAVLSAGMLPIAYLTHWMEHTAAGILSYFLIFLLIFAGMWLLQYGIWRGKIKKLNHCLEHRAKDE</sequence>
<dbReference type="EMBL" id="JACRSS010000006">
    <property type="protein sequence ID" value="MBC8539315.1"/>
    <property type="molecule type" value="Genomic_DNA"/>
</dbReference>
<proteinExistence type="predicted"/>
<feature type="transmembrane region" description="Helical" evidence="1">
    <location>
        <begin position="111"/>
        <end position="131"/>
    </location>
</feature>
<accession>A0A926HXQ7</accession>
<name>A0A926HXQ7_9FIRM</name>
<dbReference type="InterPro" id="IPR021560">
    <property type="entry name" value="DUF3021"/>
</dbReference>
<keyword evidence="1" id="KW-0812">Transmembrane</keyword>
<keyword evidence="3" id="KW-1185">Reference proteome</keyword>
<dbReference type="Pfam" id="PF11457">
    <property type="entry name" value="DUF3021"/>
    <property type="match status" value="1"/>
</dbReference>
<organism evidence="2 3">
    <name type="scientific">Guopingia tenuis</name>
    <dbReference type="NCBI Taxonomy" id="2763656"/>
    <lineage>
        <taxon>Bacteria</taxon>
        <taxon>Bacillati</taxon>
        <taxon>Bacillota</taxon>
        <taxon>Clostridia</taxon>
        <taxon>Christensenellales</taxon>
        <taxon>Christensenellaceae</taxon>
        <taxon>Guopingia</taxon>
    </lineage>
</organism>
<dbReference type="AlphaFoldDB" id="A0A926HXQ7"/>
<comment type="caution">
    <text evidence="2">The sequence shown here is derived from an EMBL/GenBank/DDBJ whole genome shotgun (WGS) entry which is preliminary data.</text>
</comment>
<evidence type="ECO:0000256" key="1">
    <source>
        <dbReference type="SAM" id="Phobius"/>
    </source>
</evidence>
<feature type="transmembrane region" description="Helical" evidence="1">
    <location>
        <begin position="87"/>
        <end position="105"/>
    </location>
</feature>
<dbReference type="RefSeq" id="WP_249280905.1">
    <property type="nucleotide sequence ID" value="NZ_JACRSS010000006.1"/>
</dbReference>
<evidence type="ECO:0000313" key="2">
    <source>
        <dbReference type="EMBL" id="MBC8539315.1"/>
    </source>
</evidence>
<feature type="transmembrane region" description="Helical" evidence="1">
    <location>
        <begin position="51"/>
        <end position="75"/>
    </location>
</feature>
<reference evidence="2" key="1">
    <citation type="submission" date="2020-08" db="EMBL/GenBank/DDBJ databases">
        <title>Genome public.</title>
        <authorList>
            <person name="Liu C."/>
            <person name="Sun Q."/>
        </authorList>
    </citation>
    <scope>NUCLEOTIDE SEQUENCE</scope>
    <source>
        <strain evidence="2">NSJ-63</strain>
    </source>
</reference>
<keyword evidence="1" id="KW-1133">Transmembrane helix</keyword>